<dbReference type="PANTHER" id="PTHR22939:SF130">
    <property type="entry name" value="PERIPLASMIC SERINE ENDOPROTEASE DEGP-LIKE-RELATED"/>
    <property type="match status" value="1"/>
</dbReference>
<protein>
    <recommendedName>
        <fullName evidence="5">Probable periplasmic serine endoprotease DegP-like</fullName>
        <ecNumber evidence="4">3.4.21.107</ecNumber>
    </recommendedName>
    <alternativeName>
        <fullName evidence="11">Protease Do</fullName>
    </alternativeName>
</protein>
<comment type="similarity">
    <text evidence="3">Belongs to the peptidase S1C family.</text>
</comment>
<evidence type="ECO:0000256" key="13">
    <source>
        <dbReference type="SAM" id="SignalP"/>
    </source>
</evidence>
<dbReference type="SUPFAM" id="SSF50156">
    <property type="entry name" value="PDZ domain-like"/>
    <property type="match status" value="2"/>
</dbReference>
<keyword evidence="7" id="KW-0574">Periplasm</keyword>
<evidence type="ECO:0000256" key="9">
    <source>
        <dbReference type="ARBA" id="ARBA00022825"/>
    </source>
</evidence>
<accession>A0AAQ1JWG6</accession>
<evidence type="ECO:0000256" key="8">
    <source>
        <dbReference type="ARBA" id="ARBA00022801"/>
    </source>
</evidence>
<dbReference type="InterPro" id="IPR001940">
    <property type="entry name" value="Peptidase_S1C"/>
</dbReference>
<dbReference type="GO" id="GO:0042597">
    <property type="term" value="C:periplasmic space"/>
    <property type="evidence" value="ECO:0007669"/>
    <property type="project" value="UniProtKB-SubCell"/>
</dbReference>
<organism evidence="15 16">
    <name type="scientific">Paraburkholderia tropica</name>
    <dbReference type="NCBI Taxonomy" id="92647"/>
    <lineage>
        <taxon>Bacteria</taxon>
        <taxon>Pseudomonadati</taxon>
        <taxon>Pseudomonadota</taxon>
        <taxon>Betaproteobacteria</taxon>
        <taxon>Burkholderiales</taxon>
        <taxon>Burkholderiaceae</taxon>
        <taxon>Paraburkholderia</taxon>
    </lineage>
</organism>
<dbReference type="InterPro" id="IPR036034">
    <property type="entry name" value="PDZ_sf"/>
</dbReference>
<feature type="region of interest" description="Disordered" evidence="12">
    <location>
        <begin position="474"/>
        <end position="505"/>
    </location>
</feature>
<dbReference type="PRINTS" id="PR00834">
    <property type="entry name" value="PROTEASES2C"/>
</dbReference>
<feature type="chain" id="PRO_5042927457" description="Probable periplasmic serine endoprotease DegP-like" evidence="13">
    <location>
        <begin position="34"/>
        <end position="680"/>
    </location>
</feature>
<dbReference type="EMBL" id="FNZM01000015">
    <property type="protein sequence ID" value="SEK06881.1"/>
    <property type="molecule type" value="Genomic_DNA"/>
</dbReference>
<dbReference type="InterPro" id="IPR041489">
    <property type="entry name" value="PDZ_6"/>
</dbReference>
<evidence type="ECO:0000256" key="5">
    <source>
        <dbReference type="ARBA" id="ARBA00013958"/>
    </source>
</evidence>
<feature type="compositionally biased region" description="Low complexity" evidence="12">
    <location>
        <begin position="488"/>
        <end position="505"/>
    </location>
</feature>
<dbReference type="InterPro" id="IPR009003">
    <property type="entry name" value="Peptidase_S1_PA"/>
</dbReference>
<feature type="signal peptide" evidence="13">
    <location>
        <begin position="1"/>
        <end position="33"/>
    </location>
</feature>
<gene>
    <name evidence="15" type="ORF">SAMN05216550_115175</name>
</gene>
<evidence type="ECO:0000256" key="12">
    <source>
        <dbReference type="SAM" id="MobiDB-lite"/>
    </source>
</evidence>
<evidence type="ECO:0000256" key="7">
    <source>
        <dbReference type="ARBA" id="ARBA00022764"/>
    </source>
</evidence>
<feature type="region of interest" description="Disordered" evidence="12">
    <location>
        <begin position="348"/>
        <end position="376"/>
    </location>
</feature>
<dbReference type="RefSeq" id="WP_244144406.1">
    <property type="nucleotide sequence ID" value="NZ_JRQP01000019.1"/>
</dbReference>
<keyword evidence="10" id="KW-0346">Stress response</keyword>
<feature type="region of interest" description="Disordered" evidence="12">
    <location>
        <begin position="71"/>
        <end position="92"/>
    </location>
</feature>
<dbReference type="Pfam" id="PF13365">
    <property type="entry name" value="Trypsin_2"/>
    <property type="match status" value="1"/>
</dbReference>
<feature type="compositionally biased region" description="Low complexity" evidence="12">
    <location>
        <begin position="348"/>
        <end position="362"/>
    </location>
</feature>
<dbReference type="Proteomes" id="UP000183529">
    <property type="component" value="Unassembled WGS sequence"/>
</dbReference>
<comment type="caution">
    <text evidence="15">The sequence shown here is derived from an EMBL/GenBank/DDBJ whole genome shotgun (WGS) entry which is preliminary data.</text>
</comment>
<evidence type="ECO:0000256" key="10">
    <source>
        <dbReference type="ARBA" id="ARBA00023016"/>
    </source>
</evidence>
<comment type="subcellular location">
    <subcellularLocation>
        <location evidence="2">Periplasm</location>
    </subcellularLocation>
</comment>
<dbReference type="EC" id="3.4.21.107" evidence="4"/>
<evidence type="ECO:0000256" key="3">
    <source>
        <dbReference type="ARBA" id="ARBA00010541"/>
    </source>
</evidence>
<name>A0AAQ1JWG6_9BURK</name>
<evidence type="ECO:0000259" key="14">
    <source>
        <dbReference type="PROSITE" id="PS50106"/>
    </source>
</evidence>
<keyword evidence="8" id="KW-0378">Hydrolase</keyword>
<keyword evidence="13" id="KW-0732">Signal</keyword>
<sequence length="680" mass="67016">MLRLFPLNAARPAAAAALACAGLCGVAGVAAQAATSSASTATMQPASATSASAASKKSAKAVAKANAAQRQALAPTTVPATASAPAPTPAADTASDFSTFVDRYGPAVVHVSARAADDQTAPPEQEAIDADDPFSAFFRRAQHVSPNARPNTFPNGLPNAQTGAPIQAGAPRVMTGAGSGFIVNPDGLVLTTAHVVDNAGDVTVRLTDRREFKAEVVAVDTQSDVAVLQIDAHDLPFVKLGDSSKVRVGEPVLTIGSPDSFQNTVTAGIVSATSRTLADGRAFPFFQTDVAVNPDNSGGPLFNRAGEVIGIAVQVYADGERYASLTFAIPIDAASAFRAQLAQAGRGTTAKANPNASANAEASDGDGADGAAPAKARTTSTFGMHVEDVSPGIAAALGLTHASGALVDSVTPGSAAASSGLRAGDVIVKVGNTAVVESGALAAQLAALPPATPTSLRLIRGRRVMTASFANAAADANSDTADTDTDAAADLNSNASTNSDGNGASTTGAKLAAGATLAGGATLTDSVAANPVTRPGADSGAGAGPGANIVPVAMPVARAAPIADTAAAARSAGGNGASARAGANAGGSGRAVADRLGLTTHALSEAERRSTGLPLGLMVDAASGPAAHAGIQAGDVVLSLDDTLVETQQQAATLEAVASKSVAVLIQRDNARSFVSVKLR</sequence>
<dbReference type="SMART" id="SM00228">
    <property type="entry name" value="PDZ"/>
    <property type="match status" value="2"/>
</dbReference>
<evidence type="ECO:0000256" key="6">
    <source>
        <dbReference type="ARBA" id="ARBA00022670"/>
    </source>
</evidence>
<dbReference type="Gene3D" id="2.40.10.120">
    <property type="match status" value="1"/>
</dbReference>
<evidence type="ECO:0000313" key="16">
    <source>
        <dbReference type="Proteomes" id="UP000183529"/>
    </source>
</evidence>
<evidence type="ECO:0000313" key="15">
    <source>
        <dbReference type="EMBL" id="SEK06881.1"/>
    </source>
</evidence>
<reference evidence="15 16" key="1">
    <citation type="submission" date="2016-10" db="EMBL/GenBank/DDBJ databases">
        <authorList>
            <person name="Varghese N."/>
            <person name="Submissions S."/>
        </authorList>
    </citation>
    <scope>NUCLEOTIDE SEQUENCE [LARGE SCALE GENOMIC DNA]</scope>
    <source>
        <strain evidence="15 16">LMG 22274</strain>
    </source>
</reference>
<evidence type="ECO:0000256" key="2">
    <source>
        <dbReference type="ARBA" id="ARBA00004418"/>
    </source>
</evidence>
<dbReference type="InterPro" id="IPR001478">
    <property type="entry name" value="PDZ"/>
</dbReference>
<dbReference type="PROSITE" id="PS50106">
    <property type="entry name" value="PDZ"/>
    <property type="match status" value="1"/>
</dbReference>
<comment type="catalytic activity">
    <reaction evidence="1">
        <text>Acts on substrates that are at least partially unfolded. The cleavage site P1 residue is normally between a pair of hydrophobic residues, such as Val-|-Val.</text>
        <dbReference type="EC" id="3.4.21.107"/>
    </reaction>
</comment>
<evidence type="ECO:0000256" key="11">
    <source>
        <dbReference type="ARBA" id="ARBA00032850"/>
    </source>
</evidence>
<dbReference type="AlphaFoldDB" id="A0AAQ1JWG6"/>
<dbReference type="PANTHER" id="PTHR22939">
    <property type="entry name" value="SERINE PROTEASE FAMILY S1C HTRA-RELATED"/>
    <property type="match status" value="1"/>
</dbReference>
<dbReference type="GO" id="GO:0004252">
    <property type="term" value="F:serine-type endopeptidase activity"/>
    <property type="evidence" value="ECO:0007669"/>
    <property type="project" value="InterPro"/>
</dbReference>
<keyword evidence="9" id="KW-0720">Serine protease</keyword>
<feature type="domain" description="PDZ" evidence="14">
    <location>
        <begin position="383"/>
        <end position="438"/>
    </location>
</feature>
<dbReference type="Gene3D" id="2.30.42.10">
    <property type="match status" value="2"/>
</dbReference>
<proteinExistence type="inferred from homology"/>
<dbReference type="GO" id="GO:0006508">
    <property type="term" value="P:proteolysis"/>
    <property type="evidence" value="ECO:0007669"/>
    <property type="project" value="UniProtKB-KW"/>
</dbReference>
<keyword evidence="6 15" id="KW-0645">Protease</keyword>
<dbReference type="Pfam" id="PF17820">
    <property type="entry name" value="PDZ_6"/>
    <property type="match status" value="1"/>
</dbReference>
<dbReference type="SUPFAM" id="SSF50494">
    <property type="entry name" value="Trypsin-like serine proteases"/>
    <property type="match status" value="1"/>
</dbReference>
<evidence type="ECO:0000256" key="1">
    <source>
        <dbReference type="ARBA" id="ARBA00001772"/>
    </source>
</evidence>
<evidence type="ECO:0000256" key="4">
    <source>
        <dbReference type="ARBA" id="ARBA00013035"/>
    </source>
</evidence>